<evidence type="ECO:0000313" key="3">
    <source>
        <dbReference type="Proteomes" id="UP000553948"/>
    </source>
</evidence>
<dbReference type="EMBL" id="JACGDG010000049">
    <property type="protein sequence ID" value="MBA6119373.1"/>
    <property type="molecule type" value="Genomic_DNA"/>
</dbReference>
<dbReference type="Proteomes" id="UP001202943">
    <property type="component" value="Unassembled WGS sequence"/>
</dbReference>
<reference evidence="2" key="3">
    <citation type="submission" date="2023-08" db="EMBL/GenBank/DDBJ databases">
        <title>Isolation, Identification, Denitrification Characteristics of A Highly Efficient Aerobic Denitrifying Bacterial Strain DS2.</title>
        <authorList>
            <person name="Wang H."/>
        </authorList>
    </citation>
    <scope>NUCLEOTIDE SEQUENCE</scope>
    <source>
        <strain evidence="2">DS2</strain>
    </source>
</reference>
<dbReference type="AlphaFoldDB" id="A0A7W2L6J9"/>
<protein>
    <submittedName>
        <fullName evidence="1">Uncharacterized protein</fullName>
    </submittedName>
</protein>
<evidence type="ECO:0000313" key="1">
    <source>
        <dbReference type="EMBL" id="MBA6119373.1"/>
    </source>
</evidence>
<evidence type="ECO:0000313" key="2">
    <source>
        <dbReference type="EMBL" id="MCO1619271.1"/>
    </source>
</evidence>
<name>A0A7W2L6J9_PSEPU</name>
<accession>A0A7W2L6J9</accession>
<proteinExistence type="predicted"/>
<reference evidence="1 3" key="1">
    <citation type="submission" date="2020-07" db="EMBL/GenBank/DDBJ databases">
        <title>Diversity of carbapenemase encoding genes among Pseudomonas putida group clinical isolates in a tertiary Brazilian hospital.</title>
        <authorList>
            <person name="Alberto-Lei F."/>
            <person name="Nodari C.S."/>
            <person name="Streling A.P."/>
            <person name="Paulino J.T."/>
            <person name="Bessa-Neto F.O."/>
            <person name="Cayo R."/>
            <person name="Gales A.C."/>
        </authorList>
    </citation>
    <scope>NUCLEOTIDE SEQUENCE [LARGE SCALE GENOMIC DNA]</scope>
    <source>
        <strain evidence="1 3">12464</strain>
    </source>
</reference>
<dbReference type="EMBL" id="JAMHFX010000055">
    <property type="protein sequence ID" value="MCO1619271.1"/>
    <property type="molecule type" value="Genomic_DNA"/>
</dbReference>
<reference evidence="2" key="2">
    <citation type="submission" date="2022-05" db="EMBL/GenBank/DDBJ databases">
        <authorList>
            <person name="Yi M."/>
        </authorList>
    </citation>
    <scope>NUCLEOTIDE SEQUENCE</scope>
    <source>
        <strain evidence="2">DS2</strain>
    </source>
</reference>
<organism evidence="1 3">
    <name type="scientific">Pseudomonas putida</name>
    <name type="common">Arthrobacter siderocapsulatus</name>
    <dbReference type="NCBI Taxonomy" id="303"/>
    <lineage>
        <taxon>Bacteria</taxon>
        <taxon>Pseudomonadati</taxon>
        <taxon>Pseudomonadota</taxon>
        <taxon>Gammaproteobacteria</taxon>
        <taxon>Pseudomonadales</taxon>
        <taxon>Pseudomonadaceae</taxon>
        <taxon>Pseudomonas</taxon>
    </lineage>
</organism>
<sequence>MDSSSAALVEQTINRAAQAYRELGKALPFDTVVVNPRAALIEGRTLTAYIVTNANSDGIDAYGCATQAVTKDAPLDELSVRGGCLIVAAERLELRCSSSAVALFGDIGEKLGRANPALLYVLAHELGHVYQRQAGEYEGRVAQLELAQDREAKLQALQDSCDPVSTKREEDADAYALDVMKLLLPEPPYREPLFSHRGSLLWNVDQLVLAANAWQQSSLAQEFISRPVVHETFVPTEFPTPEATVEAKARKFVCEVMTGKSGTIYHPLQSATHPSLDQRMGRIADAMRPISVSLPNDTNKTQFASVAKLQSDLGPIFSQIYRETAVYMESMQAAICTVVNSPEPPACD</sequence>
<dbReference type="Proteomes" id="UP000553948">
    <property type="component" value="Unassembled WGS sequence"/>
</dbReference>
<comment type="caution">
    <text evidence="1">The sequence shown here is derived from an EMBL/GenBank/DDBJ whole genome shotgun (WGS) entry which is preliminary data.</text>
</comment>
<dbReference type="RefSeq" id="WP_176717494.1">
    <property type="nucleotide sequence ID" value="NZ_JACGDG010000049.1"/>
</dbReference>
<gene>
    <name evidence="1" type="ORF">H4C47_27125</name>
    <name evidence="2" type="ORF">M8C81_01515</name>
</gene>